<sequence length="256" mass="27520">MTSFPSCLGVGCVPEGEYFFVIGEGGPLRVVVIPLTFTMSHDISRANSLSVAFLACMQSSCRVFTLDVPFSSPLDGLDANINALQAGRPFYAPSNSLHPVPEPAALDPLGSVSGEPKIEGRWGRVPSVNPSITGDDEHKPWAGPGLRAVNFSSWPSETSNSPDERAPLASKSEPWPAGCWALSDRTVVAGDHRRISRLTQAVSRQGHGGDEGIFTVTREVEGKLVASVRSPLHRHSFCAHHCRKARGHWADCVTVK</sequence>
<organism evidence="2 3">
    <name type="scientific">Corynespora cassiicola Philippines</name>
    <dbReference type="NCBI Taxonomy" id="1448308"/>
    <lineage>
        <taxon>Eukaryota</taxon>
        <taxon>Fungi</taxon>
        <taxon>Dikarya</taxon>
        <taxon>Ascomycota</taxon>
        <taxon>Pezizomycotina</taxon>
        <taxon>Dothideomycetes</taxon>
        <taxon>Pleosporomycetidae</taxon>
        <taxon>Pleosporales</taxon>
        <taxon>Corynesporascaceae</taxon>
        <taxon>Corynespora</taxon>
    </lineage>
</organism>
<proteinExistence type="predicted"/>
<evidence type="ECO:0000313" key="3">
    <source>
        <dbReference type="Proteomes" id="UP000240883"/>
    </source>
</evidence>
<dbReference type="AlphaFoldDB" id="A0A2T2NYE5"/>
<reference evidence="2 3" key="1">
    <citation type="journal article" date="2018" name="Front. Microbiol.">
        <title>Genome-Wide Analysis of Corynespora cassiicola Leaf Fall Disease Putative Effectors.</title>
        <authorList>
            <person name="Lopez D."/>
            <person name="Ribeiro S."/>
            <person name="Label P."/>
            <person name="Fumanal B."/>
            <person name="Venisse J.S."/>
            <person name="Kohler A."/>
            <person name="de Oliveira R.R."/>
            <person name="Labutti K."/>
            <person name="Lipzen A."/>
            <person name="Lail K."/>
            <person name="Bauer D."/>
            <person name="Ohm R.A."/>
            <person name="Barry K.W."/>
            <person name="Spatafora J."/>
            <person name="Grigoriev I.V."/>
            <person name="Martin F.M."/>
            <person name="Pujade-Renaud V."/>
        </authorList>
    </citation>
    <scope>NUCLEOTIDE SEQUENCE [LARGE SCALE GENOMIC DNA]</scope>
    <source>
        <strain evidence="2 3">Philippines</strain>
    </source>
</reference>
<feature type="compositionally biased region" description="Polar residues" evidence="1">
    <location>
        <begin position="152"/>
        <end position="161"/>
    </location>
</feature>
<evidence type="ECO:0000313" key="2">
    <source>
        <dbReference type="EMBL" id="PSN70445.1"/>
    </source>
</evidence>
<accession>A0A2T2NYE5</accession>
<gene>
    <name evidence="2" type="ORF">BS50DRAFT_312800</name>
</gene>
<protein>
    <submittedName>
        <fullName evidence="2">Uncharacterized protein</fullName>
    </submittedName>
</protein>
<evidence type="ECO:0000256" key="1">
    <source>
        <dbReference type="SAM" id="MobiDB-lite"/>
    </source>
</evidence>
<feature type="region of interest" description="Disordered" evidence="1">
    <location>
        <begin position="152"/>
        <end position="173"/>
    </location>
</feature>
<dbReference type="Proteomes" id="UP000240883">
    <property type="component" value="Unassembled WGS sequence"/>
</dbReference>
<dbReference type="EMBL" id="KZ678132">
    <property type="protein sequence ID" value="PSN70445.1"/>
    <property type="molecule type" value="Genomic_DNA"/>
</dbReference>
<keyword evidence="3" id="KW-1185">Reference proteome</keyword>
<name>A0A2T2NYE5_CORCC</name>